<name>A0A2W5CWE8_9PSED</name>
<accession>A0A2W5CWE8</accession>
<reference evidence="1 2" key="1">
    <citation type="submission" date="2017-08" db="EMBL/GenBank/DDBJ databases">
        <title>Infants hospitalized years apart are colonized by the same room-sourced microbial strains.</title>
        <authorList>
            <person name="Brooks B."/>
            <person name="Olm M.R."/>
            <person name="Firek B.A."/>
            <person name="Baker R."/>
            <person name="Thomas B.C."/>
            <person name="Morowitz M.J."/>
            <person name="Banfield J.F."/>
        </authorList>
    </citation>
    <scope>NUCLEOTIDE SEQUENCE [LARGE SCALE GENOMIC DNA]</scope>
    <source>
        <strain evidence="1">S2_009_000_R2_77</strain>
    </source>
</reference>
<sequence length="75" mass="8309">MAQWTISYNNDNNTSTLDIESADKPTMEQAVLEVLEWASRNLERGEFGDGEESSAEPAMRLLNDYGITITGIAAR</sequence>
<gene>
    <name evidence="1" type="ORF">DI599_10635</name>
</gene>
<evidence type="ECO:0000313" key="2">
    <source>
        <dbReference type="Proteomes" id="UP000249198"/>
    </source>
</evidence>
<comment type="caution">
    <text evidence="1">The sequence shown here is derived from an EMBL/GenBank/DDBJ whole genome shotgun (WGS) entry which is preliminary data.</text>
</comment>
<proteinExistence type="predicted"/>
<protein>
    <submittedName>
        <fullName evidence="1">Uncharacterized protein</fullName>
    </submittedName>
</protein>
<dbReference type="AlphaFoldDB" id="A0A2W5CWE8"/>
<dbReference type="Proteomes" id="UP000249198">
    <property type="component" value="Unassembled WGS sequence"/>
</dbReference>
<organism evidence="1 2">
    <name type="scientific">Pseudomonas kuykendallii</name>
    <dbReference type="NCBI Taxonomy" id="1007099"/>
    <lineage>
        <taxon>Bacteria</taxon>
        <taxon>Pseudomonadati</taxon>
        <taxon>Pseudomonadota</taxon>
        <taxon>Gammaproteobacteria</taxon>
        <taxon>Pseudomonadales</taxon>
        <taxon>Pseudomonadaceae</taxon>
        <taxon>Pseudomonas</taxon>
    </lineage>
</organism>
<dbReference type="RefSeq" id="WP_273231828.1">
    <property type="nucleotide sequence ID" value="NZ_DALYZG010000001.1"/>
</dbReference>
<evidence type="ECO:0000313" key="1">
    <source>
        <dbReference type="EMBL" id="PZP23661.1"/>
    </source>
</evidence>
<dbReference type="EMBL" id="QFOH01000012">
    <property type="protein sequence ID" value="PZP23661.1"/>
    <property type="molecule type" value="Genomic_DNA"/>
</dbReference>